<dbReference type="Pfam" id="PF00188">
    <property type="entry name" value="CAP"/>
    <property type="match status" value="1"/>
</dbReference>
<keyword evidence="3" id="KW-1185">Reference proteome</keyword>
<reference evidence="3" key="1">
    <citation type="submission" date="2016-10" db="EMBL/GenBank/DDBJ databases">
        <authorList>
            <person name="Varghese N."/>
            <person name="Submissions S."/>
        </authorList>
    </citation>
    <scope>NUCLEOTIDE SEQUENCE [LARGE SCALE GENOMIC DNA]</scope>
    <source>
        <strain evidence="3">DSM 29303</strain>
    </source>
</reference>
<dbReference type="EMBL" id="FNNA01000001">
    <property type="protein sequence ID" value="SDW39218.1"/>
    <property type="molecule type" value="Genomic_DNA"/>
</dbReference>
<evidence type="ECO:0000313" key="3">
    <source>
        <dbReference type="Proteomes" id="UP000182944"/>
    </source>
</evidence>
<dbReference type="Gene3D" id="3.40.33.10">
    <property type="entry name" value="CAP"/>
    <property type="match status" value="1"/>
</dbReference>
<dbReference type="SUPFAM" id="SSF55797">
    <property type="entry name" value="PR-1-like"/>
    <property type="match status" value="1"/>
</dbReference>
<dbReference type="PANTHER" id="PTHR31157:SF1">
    <property type="entry name" value="SCP DOMAIN-CONTAINING PROTEIN"/>
    <property type="match status" value="1"/>
</dbReference>
<dbReference type="Proteomes" id="UP000182944">
    <property type="component" value="Unassembled WGS sequence"/>
</dbReference>
<accession>A0A1H2T5U7</accession>
<gene>
    <name evidence="2" type="ORF">SAMN05444276_101852</name>
</gene>
<dbReference type="STRING" id="1545044.SAMN05444276_101852"/>
<proteinExistence type="predicted"/>
<evidence type="ECO:0000259" key="1">
    <source>
        <dbReference type="Pfam" id="PF00188"/>
    </source>
</evidence>
<name>A0A1H2T5U7_9RHOB</name>
<sequence length="193" mass="19433">MMTDGTGSGTGFAGARARVLGVVAALALVGASAAPVAAQGVKVRLDLTTVQATRPGAARCATTTPSNNATAAKATSAQRKGYGLGPLKADPRLAAAAAAHACDMARRGLMAHQGSTTRGPSQRVKALGYRPQITAENIAAGPFAGGQVLSIWAQSPGHRANILLPQVREMGIGHAVAADGKTVFWAAVYAAPR</sequence>
<protein>
    <submittedName>
        <fullName evidence="2">Uncharacterized conserved protein YkwD, contains CAP (CSP/antigen 5/PR1) domain</fullName>
    </submittedName>
</protein>
<evidence type="ECO:0000313" key="2">
    <source>
        <dbReference type="EMBL" id="SDW39218.1"/>
    </source>
</evidence>
<dbReference type="InterPro" id="IPR035940">
    <property type="entry name" value="CAP_sf"/>
</dbReference>
<dbReference type="AlphaFoldDB" id="A0A1H2T5U7"/>
<dbReference type="CDD" id="cd05379">
    <property type="entry name" value="CAP_bacterial"/>
    <property type="match status" value="1"/>
</dbReference>
<feature type="domain" description="SCP" evidence="1">
    <location>
        <begin position="78"/>
        <end position="189"/>
    </location>
</feature>
<organism evidence="2 3">
    <name type="scientific">Paracoccus sanguinis</name>
    <dbReference type="NCBI Taxonomy" id="1545044"/>
    <lineage>
        <taxon>Bacteria</taxon>
        <taxon>Pseudomonadati</taxon>
        <taxon>Pseudomonadota</taxon>
        <taxon>Alphaproteobacteria</taxon>
        <taxon>Rhodobacterales</taxon>
        <taxon>Paracoccaceae</taxon>
        <taxon>Paracoccus</taxon>
    </lineage>
</organism>
<dbReference type="InterPro" id="IPR014044">
    <property type="entry name" value="CAP_dom"/>
</dbReference>
<dbReference type="PANTHER" id="PTHR31157">
    <property type="entry name" value="SCP DOMAIN-CONTAINING PROTEIN"/>
    <property type="match status" value="1"/>
</dbReference>